<dbReference type="EMBL" id="UZAH01002170">
    <property type="protein sequence ID" value="VDO21190.1"/>
    <property type="molecule type" value="Genomic_DNA"/>
</dbReference>
<proteinExistence type="predicted"/>
<dbReference type="AlphaFoldDB" id="A0A183F6H2"/>
<keyword evidence="2" id="KW-1185">Reference proteome</keyword>
<name>A0A183F6H2_HELPZ</name>
<evidence type="ECO:0000313" key="2">
    <source>
        <dbReference type="Proteomes" id="UP000050761"/>
    </source>
</evidence>
<accession>A0A3P7TGR1</accession>
<evidence type="ECO:0000313" key="3">
    <source>
        <dbReference type="WBParaSite" id="HPBE_0000176401-mRNA-1"/>
    </source>
</evidence>
<evidence type="ECO:0000313" key="1">
    <source>
        <dbReference type="EMBL" id="VDO21190.1"/>
    </source>
</evidence>
<protein>
    <submittedName>
        <fullName evidence="3">Syntaxin-6_N domain-containing protein</fullName>
    </submittedName>
</protein>
<dbReference type="Proteomes" id="UP000050761">
    <property type="component" value="Unassembled WGS sequence"/>
</dbReference>
<sequence>MENRQRPEGSDLEEASEWVGGRFKLGQSAAETARQINDVKGPGMWLEKRPCNDDDLKDFVEASSSQTVRDIAEGLEGSKTAVTDGLKRLEKIMSSHVVKCGFCMKTEDGQYNGLTATNSSALPKAGIAPEMTMVTVWWSADGVFFFFFSVCSASSRGPLF</sequence>
<reference evidence="1 2" key="1">
    <citation type="submission" date="2018-11" db="EMBL/GenBank/DDBJ databases">
        <authorList>
            <consortium name="Pathogen Informatics"/>
        </authorList>
    </citation>
    <scope>NUCLEOTIDE SEQUENCE [LARGE SCALE GENOMIC DNA]</scope>
</reference>
<reference evidence="3" key="2">
    <citation type="submission" date="2019-09" db="UniProtKB">
        <authorList>
            <consortium name="WormBaseParasite"/>
        </authorList>
    </citation>
    <scope>IDENTIFICATION</scope>
</reference>
<gene>
    <name evidence="1" type="ORF">HPBE_LOCUS1765</name>
</gene>
<accession>A0A183F6H2</accession>
<dbReference type="WBParaSite" id="HPBE_0000176401-mRNA-1">
    <property type="protein sequence ID" value="HPBE_0000176401-mRNA-1"/>
    <property type="gene ID" value="HPBE_0000176401"/>
</dbReference>
<organism evidence="2 3">
    <name type="scientific">Heligmosomoides polygyrus</name>
    <name type="common">Parasitic roundworm</name>
    <dbReference type="NCBI Taxonomy" id="6339"/>
    <lineage>
        <taxon>Eukaryota</taxon>
        <taxon>Metazoa</taxon>
        <taxon>Ecdysozoa</taxon>
        <taxon>Nematoda</taxon>
        <taxon>Chromadorea</taxon>
        <taxon>Rhabditida</taxon>
        <taxon>Rhabditina</taxon>
        <taxon>Rhabditomorpha</taxon>
        <taxon>Strongyloidea</taxon>
        <taxon>Heligmosomidae</taxon>
        <taxon>Heligmosomoides</taxon>
    </lineage>
</organism>